<organism evidence="1 2">
    <name type="scientific">Rugosimonospora africana</name>
    <dbReference type="NCBI Taxonomy" id="556532"/>
    <lineage>
        <taxon>Bacteria</taxon>
        <taxon>Bacillati</taxon>
        <taxon>Actinomycetota</taxon>
        <taxon>Actinomycetes</taxon>
        <taxon>Micromonosporales</taxon>
        <taxon>Micromonosporaceae</taxon>
        <taxon>Rugosimonospora</taxon>
    </lineage>
</organism>
<gene>
    <name evidence="1" type="ORF">Raf01_98430</name>
</gene>
<dbReference type="AlphaFoldDB" id="A0A8J3VXA8"/>
<dbReference type="EMBL" id="BONZ01000158">
    <property type="protein sequence ID" value="GIH21671.1"/>
    <property type="molecule type" value="Genomic_DNA"/>
</dbReference>
<dbReference type="RefSeq" id="WP_203925043.1">
    <property type="nucleotide sequence ID" value="NZ_BONZ01000158.1"/>
</dbReference>
<name>A0A8J3VXA8_9ACTN</name>
<sequence>MRPHRPRHWLGAAAGLAAVVTLLALPTPHRPTGGTTVSGPATLATVWPATRPFALHTTLAAGSTYTPTLIVDPRTDVGTATSADGTQTSLVVNNGGTSRVLQTRTLGDGGLYDAITVAGTRLFWIQSARSATGLVKPSLWSAPTSGGSPTMMSTDVGQPLFTGSRYDLEPVDDRLYWISADGDRTDVTQLRSVALTGGPVSTRMLTGAWRLTAWPWLVTAPSAPNTPPRLLNVHTGAVTPIRVPANKLVTCDQTWCRLIPDDQTRRDGTDLVHADGTDRQHVAGKNSNPIANDPALLGRFEPMLTPVSRTLAGTSLFRLSLYDTRRRALVQVASAVSKAGAQGDYVWWATGDNETLAWHALDLRTLR</sequence>
<accession>A0A8J3VXA8</accession>
<reference evidence="1" key="1">
    <citation type="submission" date="2021-01" db="EMBL/GenBank/DDBJ databases">
        <title>Whole genome shotgun sequence of Rugosimonospora africana NBRC 104875.</title>
        <authorList>
            <person name="Komaki H."/>
            <person name="Tamura T."/>
        </authorList>
    </citation>
    <scope>NUCLEOTIDE SEQUENCE</scope>
    <source>
        <strain evidence="1">NBRC 104875</strain>
    </source>
</reference>
<comment type="caution">
    <text evidence="1">The sequence shown here is derived from an EMBL/GenBank/DDBJ whole genome shotgun (WGS) entry which is preliminary data.</text>
</comment>
<proteinExistence type="predicted"/>
<dbReference type="Proteomes" id="UP000642748">
    <property type="component" value="Unassembled WGS sequence"/>
</dbReference>
<protein>
    <submittedName>
        <fullName evidence="1">Uncharacterized protein</fullName>
    </submittedName>
</protein>
<evidence type="ECO:0000313" key="2">
    <source>
        <dbReference type="Proteomes" id="UP000642748"/>
    </source>
</evidence>
<evidence type="ECO:0000313" key="1">
    <source>
        <dbReference type="EMBL" id="GIH21671.1"/>
    </source>
</evidence>
<keyword evidence="2" id="KW-1185">Reference proteome</keyword>